<feature type="domain" description="Glycosyl hydrolase family 13 catalytic" evidence="7">
    <location>
        <begin position="6"/>
        <end position="423"/>
    </location>
</feature>
<feature type="binding site" evidence="6">
    <location>
        <position position="234"/>
    </location>
    <ligand>
        <name>substrate</name>
    </ligand>
</feature>
<keyword evidence="2 4" id="KW-0328">Glycosyltransferase</keyword>
<feature type="binding site" evidence="6">
    <location>
        <position position="49"/>
    </location>
    <ligand>
        <name>substrate</name>
    </ligand>
</feature>
<evidence type="ECO:0000313" key="9">
    <source>
        <dbReference type="EMBL" id="SEJ52554.1"/>
    </source>
</evidence>
<evidence type="ECO:0000313" key="8">
    <source>
        <dbReference type="EMBL" id="CZQ96732.1"/>
    </source>
</evidence>
<dbReference type="InterPro" id="IPR006047">
    <property type="entry name" value="GH13_cat_dom"/>
</dbReference>
<dbReference type="InterPro" id="IPR022527">
    <property type="entry name" value="Sucrose_phospho"/>
</dbReference>
<feature type="binding site" evidence="6">
    <location>
        <begin position="191"/>
        <end position="193"/>
    </location>
    <ligand>
        <name>substrate</name>
    </ligand>
</feature>
<evidence type="ECO:0000256" key="5">
    <source>
        <dbReference type="PIRSR" id="PIRSR003059-1"/>
    </source>
</evidence>
<proteinExistence type="inferred from homology"/>
<comment type="similarity">
    <text evidence="1 4">Belongs to the glycosyl hydrolase 13 family. Sucrose phosphorylase subfamily.</text>
</comment>
<dbReference type="PANTHER" id="PTHR38784:SF1">
    <property type="entry name" value="SUCROSE PHOSPHORYLASE"/>
    <property type="match status" value="1"/>
</dbReference>
<feature type="binding site" evidence="6">
    <location>
        <position position="87"/>
    </location>
    <ligand>
        <name>substrate</name>
    </ligand>
</feature>
<protein>
    <recommendedName>
        <fullName evidence="4">Sucrose phosphorylase</fullName>
        <ecNumber evidence="4">2.4.1.7</ecNumber>
    </recommendedName>
    <alternativeName>
        <fullName evidence="4">Sucrose glucosyltransferase</fullName>
    </alternativeName>
</protein>
<dbReference type="InterPro" id="IPR016377">
    <property type="entry name" value="Sucrose_GGa_phosphorylase-rel"/>
</dbReference>
<dbReference type="PANTHER" id="PTHR38784">
    <property type="entry name" value="SUCROSE PHOSPHORYLASE"/>
    <property type="match status" value="1"/>
</dbReference>
<reference evidence="9 11" key="2">
    <citation type="submission" date="2016-10" db="EMBL/GenBank/DDBJ databases">
        <authorList>
            <person name="Varghese N."/>
            <person name="Submissions S."/>
        </authorList>
    </citation>
    <scope>NUCLEOTIDE SEQUENCE [LARGE SCALE GENOMIC DNA]</scope>
    <source>
        <strain evidence="9 11">DSM 22150</strain>
    </source>
</reference>
<dbReference type="STRING" id="640938.TR210_1413"/>
<dbReference type="Proteomes" id="UP000076878">
    <property type="component" value="Unassembled WGS sequence"/>
</dbReference>
<dbReference type="SMART" id="SM00642">
    <property type="entry name" value="Aamy"/>
    <property type="match status" value="1"/>
</dbReference>
<name>A0A143YS19_9LACT</name>
<dbReference type="PIRSF" id="PIRSF003059">
    <property type="entry name" value="Sucrose_phosphorylase"/>
    <property type="match status" value="1"/>
</dbReference>
<feature type="binding site" evidence="6">
    <location>
        <begin position="291"/>
        <end position="292"/>
    </location>
    <ligand>
        <name>substrate</name>
    </ligand>
</feature>
<feature type="binding site" evidence="6">
    <location>
        <position position="392"/>
    </location>
    <ligand>
        <name>substrate</name>
    </ligand>
</feature>
<reference evidence="8 10" key="1">
    <citation type="submission" date="2016-02" db="EMBL/GenBank/DDBJ databases">
        <authorList>
            <person name="Wen L."/>
            <person name="He K."/>
            <person name="Yang H."/>
        </authorList>
    </citation>
    <scope>NUCLEOTIDE SEQUENCE [LARGE SCALE GENOMIC DNA]</scope>
    <source>
        <strain evidence="8">Trichococcus_R210</strain>
    </source>
</reference>
<sequence>MKIKNEAMLITYPDSLGNNLKDLEHVLDTHLKGVVGGVHILPFFPSSGDRGFSPMDYTKVDERFGGWDDIKRISEKYYMMYEFMLNHISAQSPYYLDFLEKKEQSPYKDYFIRYNDYWPENRPTEADIDLIYKRKPKAPFVDAHFKDGTSEKVWCTFSEEQIDLNVKTEATRQFIKDTLSFLADKGASIIRLDAFAYAIKQLDTNCFFVEPEIWEMLEYAVEILKPYDVTVLPEIHEHYTIQQKIADKGYPVYDFALPMLVLHALYSGKAEKLLHWLEICPRNQFTTLDTHDGIGVVDVKDLLTQEEVDFAVEALYEKGANLKRIYSSEAYNNLDIYQINCTYYSALGNNDAAYLLARAIQCFTPGIPQIYYVGLLAGENDLELLENSKEGRNINRHYYSLAEIEQEIERPVVKDLFRLLAFRNTAKAFDGDLKITQHDDGAFTLTWATAEEAASLKVDLTKKAFSILHRTAAGEQQIF</sequence>
<organism evidence="8 10">
    <name type="scientific">Trichococcus ilyis</name>
    <dbReference type="NCBI Taxonomy" id="640938"/>
    <lineage>
        <taxon>Bacteria</taxon>
        <taxon>Bacillati</taxon>
        <taxon>Bacillota</taxon>
        <taxon>Bacilli</taxon>
        <taxon>Lactobacillales</taxon>
        <taxon>Carnobacteriaceae</taxon>
        <taxon>Trichococcus</taxon>
    </lineage>
</organism>
<feature type="binding site" evidence="6">
    <location>
        <begin position="335"/>
        <end position="338"/>
    </location>
    <ligand>
        <name>substrate</name>
    </ligand>
</feature>
<feature type="active site" description="Nucleophile" evidence="5">
    <location>
        <position position="193"/>
    </location>
</feature>
<dbReference type="AlphaFoldDB" id="A0A143YS19"/>
<dbReference type="GO" id="GO:0009018">
    <property type="term" value="F:sucrose phosphorylase activity"/>
    <property type="evidence" value="ECO:0007669"/>
    <property type="project" value="UniProtKB-EC"/>
</dbReference>
<dbReference type="Gene3D" id="3.20.20.80">
    <property type="entry name" value="Glycosidases"/>
    <property type="match status" value="1"/>
</dbReference>
<dbReference type="InterPro" id="IPR045857">
    <property type="entry name" value="O16G_dom_2"/>
</dbReference>
<dbReference type="SUPFAM" id="SSF51445">
    <property type="entry name" value="(Trans)glycosidases"/>
    <property type="match status" value="1"/>
</dbReference>
<dbReference type="EMBL" id="FJNB01000009">
    <property type="protein sequence ID" value="CZQ96732.1"/>
    <property type="molecule type" value="Genomic_DNA"/>
</dbReference>
<dbReference type="CDD" id="cd11355">
    <property type="entry name" value="AmyAc_Sucrose_phosphorylase"/>
    <property type="match status" value="1"/>
</dbReference>
<evidence type="ECO:0000256" key="6">
    <source>
        <dbReference type="PIRSR" id="PIRSR003059-2"/>
    </source>
</evidence>
<gene>
    <name evidence="9" type="ORF">SAMN05216375_11629</name>
    <name evidence="8" type="ORF">TR210_1413</name>
</gene>
<dbReference type="RefSeq" id="WP_068622827.1">
    <property type="nucleotide sequence ID" value="NZ_FJNB01000009.1"/>
</dbReference>
<evidence type="ECO:0000256" key="4">
    <source>
        <dbReference type="PIRNR" id="PIRNR003059"/>
    </source>
</evidence>
<dbReference type="EMBL" id="FNYT01000016">
    <property type="protein sequence ID" value="SEJ52554.1"/>
    <property type="molecule type" value="Genomic_DNA"/>
</dbReference>
<evidence type="ECO:0000256" key="2">
    <source>
        <dbReference type="ARBA" id="ARBA00022676"/>
    </source>
</evidence>
<dbReference type="Pfam" id="PF00128">
    <property type="entry name" value="Alpha-amylase"/>
    <property type="match status" value="1"/>
</dbReference>
<comment type="catalytic activity">
    <reaction evidence="4">
        <text>sucrose + phosphate = D-fructose + alpha-D-glucose 1-phosphate</text>
        <dbReference type="Rhea" id="RHEA:24048"/>
        <dbReference type="ChEBI" id="CHEBI:17992"/>
        <dbReference type="ChEBI" id="CHEBI:37721"/>
        <dbReference type="ChEBI" id="CHEBI:43474"/>
        <dbReference type="ChEBI" id="CHEBI:58601"/>
        <dbReference type="EC" id="2.4.1.7"/>
    </reaction>
</comment>
<dbReference type="NCBIfam" id="TIGR03852">
    <property type="entry name" value="sucrose_gtfA"/>
    <property type="match status" value="1"/>
</dbReference>
<dbReference type="OrthoDB" id="9805159at2"/>
<dbReference type="GO" id="GO:0005975">
    <property type="term" value="P:carbohydrate metabolic process"/>
    <property type="evidence" value="ECO:0007669"/>
    <property type="project" value="InterPro"/>
</dbReference>
<dbReference type="EC" id="2.4.1.7" evidence="4"/>
<evidence type="ECO:0000313" key="11">
    <source>
        <dbReference type="Proteomes" id="UP000199280"/>
    </source>
</evidence>
<accession>A0A143YS19</accession>
<feature type="active site" description="Proton donor" evidence="5">
    <location>
        <position position="234"/>
    </location>
</feature>
<evidence type="ECO:0000256" key="3">
    <source>
        <dbReference type="ARBA" id="ARBA00022679"/>
    </source>
</evidence>
<dbReference type="Proteomes" id="UP000199280">
    <property type="component" value="Unassembled WGS sequence"/>
</dbReference>
<evidence type="ECO:0000259" key="7">
    <source>
        <dbReference type="SMART" id="SM00642"/>
    </source>
</evidence>
<dbReference type="InterPro" id="IPR017853">
    <property type="entry name" value="GH"/>
</dbReference>
<evidence type="ECO:0000313" key="10">
    <source>
        <dbReference type="Proteomes" id="UP000076878"/>
    </source>
</evidence>
<keyword evidence="11" id="KW-1185">Reference proteome</keyword>
<keyword evidence="3 4" id="KW-0808">Transferase</keyword>
<evidence type="ECO:0000256" key="1">
    <source>
        <dbReference type="ARBA" id="ARBA00008452"/>
    </source>
</evidence>
<dbReference type="Gene3D" id="3.90.400.10">
    <property type="entry name" value="Oligo-1,6-glucosidase, Domain 2"/>
    <property type="match status" value="1"/>
</dbReference>